<dbReference type="GO" id="GO:0042450">
    <property type="term" value="P:L-arginine biosynthetic process via ornithine"/>
    <property type="evidence" value="ECO:0007669"/>
    <property type="project" value="UniProtKB-UniRule"/>
</dbReference>
<dbReference type="Gene3D" id="3.40.50.1370">
    <property type="entry name" value="Aspartate/ornithine carbamoyltransferase"/>
    <property type="match status" value="2"/>
</dbReference>
<dbReference type="EMBL" id="AUXZ01000068">
    <property type="protein sequence ID" value="KZN51425.1"/>
    <property type="molecule type" value="Genomic_DNA"/>
</dbReference>
<dbReference type="NCBIfam" id="NF001986">
    <property type="entry name" value="PRK00779.1"/>
    <property type="match status" value="1"/>
</dbReference>
<evidence type="ECO:0000256" key="3">
    <source>
        <dbReference type="ARBA" id="ARBA00022679"/>
    </source>
</evidence>
<dbReference type="PANTHER" id="PTHR45753:SF3">
    <property type="entry name" value="ORNITHINE TRANSCARBAMYLASE, MITOCHONDRIAL"/>
    <property type="match status" value="1"/>
</dbReference>
<accession>A0A161Y751</accession>
<dbReference type="NCBIfam" id="NF011380">
    <property type="entry name" value="PRK14805.1"/>
    <property type="match status" value="1"/>
</dbReference>
<sequence>MTQSFITGLELDQAALLKLFNLAHQIKAQPQDFSQALAGQSIVTLFEKPSLRTRLSFDIGINKLGGHAVYLDQQNGAMGSRESVKDFALNISTWADAIVARVNQHSTLSTLTEFANVPVVNSLCDLYHPCQALADFMTLQEVYGDVSGLKLAYLGEGNNVTHSLMLLAASLGTDFVAVCPKGHSPDAQIVKQAEQMAAVNGASILISDRVEAAAGANVLYTDTWVSMGSNVSLEQAKDTFMPYQINTQLLEQTGAQTVLHCQPAHREYEITSAVMDGDNSKIIQQAENRMHAQNALLVTLLSKQF</sequence>
<comment type="similarity">
    <text evidence="1">Belongs to the aspartate/ornithine carbamoyltransferase superfamily. OTCase family.</text>
</comment>
<feature type="domain" description="Aspartate/ornithine carbamoyltransferase Asp/Orn-binding" evidence="7">
    <location>
        <begin position="148"/>
        <end position="299"/>
    </location>
</feature>
<evidence type="ECO:0000256" key="5">
    <source>
        <dbReference type="NCBIfam" id="TIGR00658"/>
    </source>
</evidence>
<dbReference type="RefSeq" id="WP_063361473.1">
    <property type="nucleotide sequence ID" value="NZ_AUXZ01000068.1"/>
</dbReference>
<evidence type="ECO:0000256" key="1">
    <source>
        <dbReference type="ARBA" id="ARBA00007805"/>
    </source>
</evidence>
<organism evidence="9 10">
    <name type="scientific">Pseudoalteromonas luteoviolacea H33</name>
    <dbReference type="NCBI Taxonomy" id="1365251"/>
    <lineage>
        <taxon>Bacteria</taxon>
        <taxon>Pseudomonadati</taxon>
        <taxon>Pseudomonadota</taxon>
        <taxon>Gammaproteobacteria</taxon>
        <taxon>Alteromonadales</taxon>
        <taxon>Pseudoalteromonadaceae</taxon>
        <taxon>Pseudoalteromonas</taxon>
    </lineage>
</organism>
<evidence type="ECO:0000313" key="10">
    <source>
        <dbReference type="Proteomes" id="UP000076503"/>
    </source>
</evidence>
<dbReference type="InterPro" id="IPR006130">
    <property type="entry name" value="Asp/Orn_carbamoylTrfase"/>
</dbReference>
<evidence type="ECO:0000313" key="9">
    <source>
        <dbReference type="EMBL" id="KZN51425.1"/>
    </source>
</evidence>
<evidence type="ECO:0000256" key="4">
    <source>
        <dbReference type="ARBA" id="ARBA00048772"/>
    </source>
</evidence>
<dbReference type="PRINTS" id="PR00102">
    <property type="entry name" value="OTCASE"/>
</dbReference>
<comment type="catalytic activity">
    <reaction evidence="4">
        <text>carbamoyl phosphate + L-ornithine = L-citrulline + phosphate + H(+)</text>
        <dbReference type="Rhea" id="RHEA:19513"/>
        <dbReference type="ChEBI" id="CHEBI:15378"/>
        <dbReference type="ChEBI" id="CHEBI:43474"/>
        <dbReference type="ChEBI" id="CHEBI:46911"/>
        <dbReference type="ChEBI" id="CHEBI:57743"/>
        <dbReference type="ChEBI" id="CHEBI:58228"/>
        <dbReference type="EC" id="2.1.3.3"/>
    </reaction>
</comment>
<evidence type="ECO:0000259" key="8">
    <source>
        <dbReference type="Pfam" id="PF02729"/>
    </source>
</evidence>
<evidence type="ECO:0000259" key="7">
    <source>
        <dbReference type="Pfam" id="PF00185"/>
    </source>
</evidence>
<dbReference type="InterPro" id="IPR006132">
    <property type="entry name" value="Asp/Orn_carbamoyltranf_P-bd"/>
</dbReference>
<proteinExistence type="inferred from homology"/>
<dbReference type="PRINTS" id="PR00100">
    <property type="entry name" value="AOTCASE"/>
</dbReference>
<dbReference type="FunFam" id="3.40.50.1370:FF:000008">
    <property type="entry name" value="Ornithine carbamoyltransferase"/>
    <property type="match status" value="1"/>
</dbReference>
<dbReference type="PATRIC" id="fig|1365251.3.peg.1938"/>
<evidence type="ECO:0000256" key="2">
    <source>
        <dbReference type="ARBA" id="ARBA00013007"/>
    </source>
</evidence>
<dbReference type="GO" id="GO:0016597">
    <property type="term" value="F:amino acid binding"/>
    <property type="evidence" value="ECO:0007669"/>
    <property type="project" value="InterPro"/>
</dbReference>
<dbReference type="InterPro" id="IPR006131">
    <property type="entry name" value="Asp_carbamoyltransf_Asp/Orn-bd"/>
</dbReference>
<comment type="caution">
    <text evidence="9">The sequence shown here is derived from an EMBL/GenBank/DDBJ whole genome shotgun (WGS) entry which is preliminary data.</text>
</comment>
<dbReference type="PANTHER" id="PTHR45753">
    <property type="entry name" value="ORNITHINE CARBAMOYLTRANSFERASE, MITOCHONDRIAL"/>
    <property type="match status" value="1"/>
</dbReference>
<name>A0A161Y751_9GAMM</name>
<reference evidence="9 10" key="1">
    <citation type="submission" date="2013-07" db="EMBL/GenBank/DDBJ databases">
        <title>Comparative Genomic and Metabolomic Analysis of Twelve Strains of Pseudoalteromonas luteoviolacea.</title>
        <authorList>
            <person name="Vynne N.G."/>
            <person name="Mansson M."/>
            <person name="Gram L."/>
        </authorList>
    </citation>
    <scope>NUCLEOTIDE SEQUENCE [LARGE SCALE GENOMIC DNA]</scope>
    <source>
        <strain evidence="9 10">H33</strain>
    </source>
</reference>
<evidence type="ECO:0000256" key="6">
    <source>
        <dbReference type="RuleBase" id="RU003634"/>
    </source>
</evidence>
<dbReference type="Pfam" id="PF00185">
    <property type="entry name" value="OTCace"/>
    <property type="match status" value="1"/>
</dbReference>
<dbReference type="Pfam" id="PF02729">
    <property type="entry name" value="OTCace_N"/>
    <property type="match status" value="1"/>
</dbReference>
<keyword evidence="3 6" id="KW-0808">Transferase</keyword>
<dbReference type="OrthoDB" id="9802587at2"/>
<dbReference type="EC" id="2.1.3.3" evidence="2 5"/>
<protein>
    <recommendedName>
        <fullName evidence="2 5">Ornithine carbamoyltransferase</fullName>
        <ecNumber evidence="2 5">2.1.3.3</ecNumber>
    </recommendedName>
</protein>
<dbReference type="SUPFAM" id="SSF53671">
    <property type="entry name" value="Aspartate/ornithine carbamoyltransferase"/>
    <property type="match status" value="1"/>
</dbReference>
<dbReference type="InterPro" id="IPR036901">
    <property type="entry name" value="Asp/Orn_carbamoylTrfase_sf"/>
</dbReference>
<gene>
    <name evidence="9" type="ORF">N476_13640</name>
</gene>
<dbReference type="GO" id="GO:0019240">
    <property type="term" value="P:citrulline biosynthetic process"/>
    <property type="evidence" value="ECO:0007669"/>
    <property type="project" value="TreeGrafter"/>
</dbReference>
<dbReference type="Proteomes" id="UP000076503">
    <property type="component" value="Unassembled WGS sequence"/>
</dbReference>
<dbReference type="GO" id="GO:0004585">
    <property type="term" value="F:ornithine carbamoyltransferase activity"/>
    <property type="evidence" value="ECO:0007669"/>
    <property type="project" value="UniProtKB-UniRule"/>
</dbReference>
<dbReference type="AlphaFoldDB" id="A0A161Y751"/>
<dbReference type="InterPro" id="IPR002292">
    <property type="entry name" value="Orn/put_carbamltrans"/>
</dbReference>
<dbReference type="NCBIfam" id="TIGR00658">
    <property type="entry name" value="orni_carb_tr"/>
    <property type="match status" value="1"/>
</dbReference>
<feature type="domain" description="Aspartate/ornithine carbamoyltransferase carbamoyl-P binding" evidence="8">
    <location>
        <begin position="4"/>
        <end position="141"/>
    </location>
</feature>